<evidence type="ECO:0000313" key="3">
    <source>
        <dbReference type="Proteomes" id="UP000433876"/>
    </source>
</evidence>
<dbReference type="AlphaFoldDB" id="A0A8S8ZUE2"/>
<protein>
    <submittedName>
        <fullName evidence="2">Uncharacterized protein</fullName>
    </submittedName>
</protein>
<evidence type="ECO:0000313" key="2">
    <source>
        <dbReference type="EMBL" id="KAA8631935.1"/>
    </source>
</evidence>
<dbReference type="EMBL" id="NMPR01000065">
    <property type="protein sequence ID" value="KAA8631935.1"/>
    <property type="molecule type" value="Genomic_DNA"/>
</dbReference>
<dbReference type="VEuPathDB" id="FungiDB:SMAC_07983"/>
<organism evidence="2 3">
    <name type="scientific">Sordaria macrospora</name>
    <dbReference type="NCBI Taxonomy" id="5147"/>
    <lineage>
        <taxon>Eukaryota</taxon>
        <taxon>Fungi</taxon>
        <taxon>Dikarya</taxon>
        <taxon>Ascomycota</taxon>
        <taxon>Pezizomycotina</taxon>
        <taxon>Sordariomycetes</taxon>
        <taxon>Sordariomycetidae</taxon>
        <taxon>Sordariales</taxon>
        <taxon>Sordariaceae</taxon>
        <taxon>Sordaria</taxon>
    </lineage>
</organism>
<feature type="region of interest" description="Disordered" evidence="1">
    <location>
        <begin position="1"/>
        <end position="42"/>
    </location>
</feature>
<proteinExistence type="predicted"/>
<reference evidence="2 3" key="1">
    <citation type="submission" date="2017-07" db="EMBL/GenBank/DDBJ databases">
        <title>Genome sequence of the Sordaria macrospora wild type strain R19027.</title>
        <authorList>
            <person name="Nowrousian M."/>
            <person name="Teichert I."/>
            <person name="Kueck U."/>
        </authorList>
    </citation>
    <scope>NUCLEOTIDE SEQUENCE [LARGE SCALE GENOMIC DNA]</scope>
    <source>
        <strain evidence="2 3">R19027</strain>
        <tissue evidence="2">Mycelium</tissue>
    </source>
</reference>
<feature type="compositionally biased region" description="Polar residues" evidence="1">
    <location>
        <begin position="23"/>
        <end position="33"/>
    </location>
</feature>
<comment type="caution">
    <text evidence="2">The sequence shown here is derived from an EMBL/GenBank/DDBJ whole genome shotgun (WGS) entry which is preliminary data.</text>
</comment>
<evidence type="ECO:0000256" key="1">
    <source>
        <dbReference type="SAM" id="MobiDB-lite"/>
    </source>
</evidence>
<gene>
    <name evidence="2" type="ORF">SMACR_07983</name>
</gene>
<accession>A0A8S8ZUE2</accession>
<name>A0A8S8ZUE2_SORMA</name>
<sequence>MKDLRNANDMLPISELKSRPSKLPSTNSTNGNLTGWRGMSGMKAPEFGRERVTYGDLDDDIRHYADEPVEDGVWETDSDTEFVIRCCGDDRPLRKRGQKLEIKPSESFVTVKDYVSGV</sequence>
<dbReference type="Proteomes" id="UP000433876">
    <property type="component" value="Unassembled WGS sequence"/>
</dbReference>